<dbReference type="SUPFAM" id="SSF55331">
    <property type="entry name" value="Tautomerase/MIF"/>
    <property type="match status" value="1"/>
</dbReference>
<dbReference type="AlphaFoldDB" id="A0A126SXT9"/>
<dbReference type="Gene3D" id="3.30.429.10">
    <property type="entry name" value="Macrophage Migration Inhibitory Factor"/>
    <property type="match status" value="2"/>
</dbReference>
<name>A0A126SXT9_9BACT</name>
<sequence length="138" mass="15309">MPILTVHLAEGQYSQVQCKRLLAEASRIYAEILKSPIERVRAVIELHRPSMAAVGGIPIDESGVRAPYFHFLVLKGRPLEERQRLLQRFTDLIVEILEVDRSLVRGGCWPIEPENWAIAGIPASTVRASELAGRATGA</sequence>
<keyword evidence="1" id="KW-0413">Isomerase</keyword>
<evidence type="ECO:0000259" key="2">
    <source>
        <dbReference type="Pfam" id="PF01361"/>
    </source>
</evidence>
<dbReference type="EMBL" id="KU144969">
    <property type="protein sequence ID" value="AMK59124.1"/>
    <property type="molecule type" value="Genomic_DNA"/>
</dbReference>
<reference evidence="3" key="1">
    <citation type="journal article" date="2016" name="Appl. Environ. Microbiol.">
        <title>Functional Metagenomics of a Biostimulated Petroleum-Contaminated Soil Reveals an Extraordinary Diversity of Extradiol Dioxygenases.</title>
        <authorList>
            <person name="Terron-Gonzalez L."/>
            <person name="Martin-Cabello G."/>
            <person name="Ferrer M."/>
            <person name="Santero E."/>
        </authorList>
    </citation>
    <scope>NUCLEOTIDE SEQUENCE</scope>
</reference>
<dbReference type="GO" id="GO:0016853">
    <property type="term" value="F:isomerase activity"/>
    <property type="evidence" value="ECO:0007669"/>
    <property type="project" value="UniProtKB-KW"/>
</dbReference>
<proteinExistence type="predicted"/>
<evidence type="ECO:0000313" key="3">
    <source>
        <dbReference type="EMBL" id="AMK59124.1"/>
    </source>
</evidence>
<dbReference type="Pfam" id="PF01361">
    <property type="entry name" value="Tautomerase"/>
    <property type="match status" value="1"/>
</dbReference>
<feature type="domain" description="4-oxalocrotonate tautomerase-like" evidence="2">
    <location>
        <begin position="2"/>
        <end position="56"/>
    </location>
</feature>
<evidence type="ECO:0000256" key="1">
    <source>
        <dbReference type="ARBA" id="ARBA00023235"/>
    </source>
</evidence>
<protein>
    <submittedName>
        <fullName evidence="3">Putative tautomerase</fullName>
    </submittedName>
</protein>
<dbReference type="InterPro" id="IPR004370">
    <property type="entry name" value="4-OT-like_dom"/>
</dbReference>
<accession>A0A126SXT9</accession>
<dbReference type="InterPro" id="IPR014347">
    <property type="entry name" value="Tautomerase/MIF_sf"/>
</dbReference>
<organism evidence="3">
    <name type="scientific">uncultured bacterium UPO41</name>
    <dbReference type="NCBI Taxonomy" id="1776966"/>
    <lineage>
        <taxon>Bacteria</taxon>
        <taxon>environmental samples</taxon>
    </lineage>
</organism>